<accession>A0A921MCP3</accession>
<dbReference type="InterPro" id="IPR036271">
    <property type="entry name" value="Tet_transcr_reg_TetR-rel_C_sf"/>
</dbReference>
<dbReference type="Pfam" id="PF16859">
    <property type="entry name" value="TetR_C_11"/>
    <property type="match status" value="1"/>
</dbReference>
<evidence type="ECO:0000259" key="5">
    <source>
        <dbReference type="PROSITE" id="PS50977"/>
    </source>
</evidence>
<dbReference type="InterPro" id="IPR050109">
    <property type="entry name" value="HTH-type_TetR-like_transc_reg"/>
</dbReference>
<dbReference type="SUPFAM" id="SSF48498">
    <property type="entry name" value="Tetracyclin repressor-like, C-terminal domain"/>
    <property type="match status" value="1"/>
</dbReference>
<dbReference type="SUPFAM" id="SSF46689">
    <property type="entry name" value="Homeodomain-like"/>
    <property type="match status" value="1"/>
</dbReference>
<feature type="DNA-binding region" description="H-T-H motif" evidence="4">
    <location>
        <begin position="27"/>
        <end position="46"/>
    </location>
</feature>
<reference evidence="6" key="1">
    <citation type="journal article" date="2021" name="PeerJ">
        <title>Extensive microbial diversity within the chicken gut microbiome revealed by metagenomics and culture.</title>
        <authorList>
            <person name="Gilroy R."/>
            <person name="Ravi A."/>
            <person name="Getino M."/>
            <person name="Pursley I."/>
            <person name="Horton D.L."/>
            <person name="Alikhan N.F."/>
            <person name="Baker D."/>
            <person name="Gharbi K."/>
            <person name="Hall N."/>
            <person name="Watson M."/>
            <person name="Adriaenssens E.M."/>
            <person name="Foster-Nyarko E."/>
            <person name="Jarju S."/>
            <person name="Secka A."/>
            <person name="Antonio M."/>
            <person name="Oren A."/>
            <person name="Chaudhuri R.R."/>
            <person name="La Ragione R."/>
            <person name="Hildebrand F."/>
            <person name="Pallen M.J."/>
        </authorList>
    </citation>
    <scope>NUCLEOTIDE SEQUENCE</scope>
    <source>
        <strain evidence="6">ChiGjej5B5-7349</strain>
    </source>
</reference>
<keyword evidence="2 4" id="KW-0238">DNA-binding</keyword>
<keyword evidence="3" id="KW-0804">Transcription</keyword>
<evidence type="ECO:0000256" key="3">
    <source>
        <dbReference type="ARBA" id="ARBA00023163"/>
    </source>
</evidence>
<keyword evidence="1" id="KW-0805">Transcription regulation</keyword>
<dbReference type="EMBL" id="DYUK01000096">
    <property type="protein sequence ID" value="HJG79685.1"/>
    <property type="molecule type" value="Genomic_DNA"/>
</dbReference>
<evidence type="ECO:0000313" key="7">
    <source>
        <dbReference type="Proteomes" id="UP000784435"/>
    </source>
</evidence>
<dbReference type="AlphaFoldDB" id="A0A921MCP3"/>
<dbReference type="Gene3D" id="1.10.357.10">
    <property type="entry name" value="Tetracycline Repressor, domain 2"/>
    <property type="match status" value="1"/>
</dbReference>
<dbReference type="Proteomes" id="UP000784435">
    <property type="component" value="Unassembled WGS sequence"/>
</dbReference>
<name>A0A921MCP3_9MICO</name>
<dbReference type="InterPro" id="IPR011075">
    <property type="entry name" value="TetR_C"/>
</dbReference>
<dbReference type="PANTHER" id="PTHR30055">
    <property type="entry name" value="HTH-TYPE TRANSCRIPTIONAL REGULATOR RUTR"/>
    <property type="match status" value="1"/>
</dbReference>
<dbReference type="Pfam" id="PF00440">
    <property type="entry name" value="TetR_N"/>
    <property type="match status" value="1"/>
</dbReference>
<dbReference type="InterPro" id="IPR001647">
    <property type="entry name" value="HTH_TetR"/>
</dbReference>
<protein>
    <submittedName>
        <fullName evidence="6">TetR/AcrR family transcriptional regulator C-terminal ligand-binding domain-containing protein</fullName>
    </submittedName>
</protein>
<dbReference type="InterPro" id="IPR009057">
    <property type="entry name" value="Homeodomain-like_sf"/>
</dbReference>
<evidence type="ECO:0000256" key="4">
    <source>
        <dbReference type="PROSITE-ProRule" id="PRU00335"/>
    </source>
</evidence>
<evidence type="ECO:0000256" key="2">
    <source>
        <dbReference type="ARBA" id="ARBA00023125"/>
    </source>
</evidence>
<proteinExistence type="predicted"/>
<dbReference type="GO" id="GO:0000976">
    <property type="term" value="F:transcription cis-regulatory region binding"/>
    <property type="evidence" value="ECO:0007669"/>
    <property type="project" value="TreeGrafter"/>
</dbReference>
<reference evidence="6" key="2">
    <citation type="submission" date="2021-09" db="EMBL/GenBank/DDBJ databases">
        <authorList>
            <person name="Gilroy R."/>
        </authorList>
    </citation>
    <scope>NUCLEOTIDE SEQUENCE</scope>
    <source>
        <strain evidence="6">ChiGjej5B5-7349</strain>
    </source>
</reference>
<dbReference type="GO" id="GO:0003700">
    <property type="term" value="F:DNA-binding transcription factor activity"/>
    <property type="evidence" value="ECO:0007669"/>
    <property type="project" value="TreeGrafter"/>
</dbReference>
<dbReference type="PROSITE" id="PS50977">
    <property type="entry name" value="HTH_TETR_2"/>
    <property type="match status" value="1"/>
</dbReference>
<evidence type="ECO:0000313" key="6">
    <source>
        <dbReference type="EMBL" id="HJG79685.1"/>
    </source>
</evidence>
<evidence type="ECO:0000256" key="1">
    <source>
        <dbReference type="ARBA" id="ARBA00023015"/>
    </source>
</evidence>
<comment type="caution">
    <text evidence="6">The sequence shown here is derived from an EMBL/GenBank/DDBJ whole genome shotgun (WGS) entry which is preliminary data.</text>
</comment>
<organism evidence="6 7">
    <name type="scientific">Brevibacterium senegalense</name>
    <dbReference type="NCBI Taxonomy" id="1033736"/>
    <lineage>
        <taxon>Bacteria</taxon>
        <taxon>Bacillati</taxon>
        <taxon>Actinomycetota</taxon>
        <taxon>Actinomycetes</taxon>
        <taxon>Micrococcales</taxon>
        <taxon>Brevibacteriaceae</taxon>
        <taxon>Brevibacterium</taxon>
    </lineage>
</organism>
<dbReference type="Gene3D" id="1.10.10.60">
    <property type="entry name" value="Homeodomain-like"/>
    <property type="match status" value="1"/>
</dbReference>
<dbReference type="PANTHER" id="PTHR30055:SF234">
    <property type="entry name" value="HTH-TYPE TRANSCRIPTIONAL REGULATOR BETI"/>
    <property type="match status" value="1"/>
</dbReference>
<gene>
    <name evidence="6" type="ORF">K8V08_04650</name>
</gene>
<feature type="domain" description="HTH tetR-type" evidence="5">
    <location>
        <begin position="4"/>
        <end position="64"/>
    </location>
</feature>
<sequence length="175" mass="19283">MARPSTVRRVHAAVMALAERGGPAALSMEGIAAQAGVGKQTLYRSWPSVHAILFDALVAESADADESFDGASVVEVLQATIDEITTEPRGTLLRTLAAAIQVDEAVAREFRTRLFEPQREQIIRFLAASGYANPRQAAESLLAPIFYRWFLRLPPFTRDELHEHVEAVRRGERAS</sequence>